<name>A0A427B272_ENSVE</name>
<evidence type="ECO:0000256" key="1">
    <source>
        <dbReference type="SAM" id="MobiDB-lite"/>
    </source>
</evidence>
<feature type="compositionally biased region" description="Basic and acidic residues" evidence="1">
    <location>
        <begin position="42"/>
        <end position="66"/>
    </location>
</feature>
<reference evidence="2 3" key="1">
    <citation type="journal article" date="2014" name="Agronomy (Basel)">
        <title>A Draft Genome Sequence for Ensete ventricosum, the Drought-Tolerant Tree Against Hunger.</title>
        <authorList>
            <person name="Harrison J."/>
            <person name="Moore K.A."/>
            <person name="Paszkiewicz K."/>
            <person name="Jones T."/>
            <person name="Grant M."/>
            <person name="Ambacheew D."/>
            <person name="Muzemil S."/>
            <person name="Studholme D.J."/>
        </authorList>
    </citation>
    <scope>NUCLEOTIDE SEQUENCE [LARGE SCALE GENOMIC DNA]</scope>
</reference>
<sequence length="94" mass="10470">MDSHSNTSEEATSAWGTRSATDLVSEVVVIGSPPTGIKHPFRQQDRHPRDGPRDKSTDAQDEDHRGSINPRRKSRPPPTLAYLCTRMRTCQADT</sequence>
<organism evidence="2 3">
    <name type="scientific">Ensete ventricosum</name>
    <name type="common">Abyssinian banana</name>
    <name type="synonym">Musa ensete</name>
    <dbReference type="NCBI Taxonomy" id="4639"/>
    <lineage>
        <taxon>Eukaryota</taxon>
        <taxon>Viridiplantae</taxon>
        <taxon>Streptophyta</taxon>
        <taxon>Embryophyta</taxon>
        <taxon>Tracheophyta</taxon>
        <taxon>Spermatophyta</taxon>
        <taxon>Magnoliopsida</taxon>
        <taxon>Liliopsida</taxon>
        <taxon>Zingiberales</taxon>
        <taxon>Musaceae</taxon>
        <taxon>Ensete</taxon>
    </lineage>
</organism>
<accession>A0A427B272</accession>
<protein>
    <submittedName>
        <fullName evidence="2">Uncharacterized protein</fullName>
    </submittedName>
</protein>
<dbReference type="AlphaFoldDB" id="A0A427B272"/>
<dbReference type="EMBL" id="AMZH03000667">
    <property type="protein sequence ID" value="RRT82567.1"/>
    <property type="molecule type" value="Genomic_DNA"/>
</dbReference>
<proteinExistence type="predicted"/>
<gene>
    <name evidence="2" type="ORF">B296_00014607</name>
</gene>
<feature type="region of interest" description="Disordered" evidence="1">
    <location>
        <begin position="1"/>
        <end position="80"/>
    </location>
</feature>
<feature type="compositionally biased region" description="Polar residues" evidence="1">
    <location>
        <begin position="1"/>
        <end position="22"/>
    </location>
</feature>
<evidence type="ECO:0000313" key="3">
    <source>
        <dbReference type="Proteomes" id="UP000287651"/>
    </source>
</evidence>
<comment type="caution">
    <text evidence="2">The sequence shown here is derived from an EMBL/GenBank/DDBJ whole genome shotgun (WGS) entry which is preliminary data.</text>
</comment>
<dbReference type="Proteomes" id="UP000287651">
    <property type="component" value="Unassembled WGS sequence"/>
</dbReference>
<evidence type="ECO:0000313" key="2">
    <source>
        <dbReference type="EMBL" id="RRT82567.1"/>
    </source>
</evidence>